<dbReference type="InterPro" id="IPR021109">
    <property type="entry name" value="Peptidase_aspartic_dom_sf"/>
</dbReference>
<protein>
    <submittedName>
        <fullName evidence="1">Retrovirus-related Pol polyprotein from transposon opus</fullName>
    </submittedName>
</protein>
<evidence type="ECO:0000313" key="1">
    <source>
        <dbReference type="EMBL" id="KAA3469748.1"/>
    </source>
</evidence>
<keyword evidence="2" id="KW-1185">Reference proteome</keyword>
<evidence type="ECO:0000313" key="2">
    <source>
        <dbReference type="Proteomes" id="UP000325315"/>
    </source>
</evidence>
<dbReference type="OrthoDB" id="1417277at2759"/>
<dbReference type="AlphaFoldDB" id="A0A5B6VL41"/>
<sequence length="153" mass="17344">MMGDIKRIIGMGIPSNIENNPRREGKEHVKAIALRSSKVPPKLKDSRSFTIPKEIGDIHFSKALYDLRASIKLMPLSIYKKIGLRDFKNTHITLQLADRSSVHSFIISVDFVILDFKEDLEMPILLGRPFLATSKSTIDLQKNELTIRINGET</sequence>
<comment type="caution">
    <text evidence="1">The sequence shown here is derived from an EMBL/GenBank/DDBJ whole genome shotgun (WGS) entry which is preliminary data.</text>
</comment>
<dbReference type="PANTHER" id="PTHR33067:SF31">
    <property type="entry name" value="RNA-DIRECTED DNA POLYMERASE"/>
    <property type="match status" value="1"/>
</dbReference>
<accession>A0A5B6VL41</accession>
<reference evidence="1" key="1">
    <citation type="submission" date="2019-08" db="EMBL/GenBank/DDBJ databases">
        <authorList>
            <person name="Liu F."/>
        </authorList>
    </citation>
    <scope>NUCLEOTIDE SEQUENCE [LARGE SCALE GENOMIC DNA]</scope>
    <source>
        <strain evidence="1">PA1801</strain>
        <tissue evidence="1">Leaf</tissue>
    </source>
</reference>
<proteinExistence type="predicted"/>
<dbReference type="PANTHER" id="PTHR33067">
    <property type="entry name" value="RNA-DIRECTED DNA POLYMERASE-RELATED"/>
    <property type="match status" value="1"/>
</dbReference>
<dbReference type="EMBL" id="SMMG02000006">
    <property type="protein sequence ID" value="KAA3469748.1"/>
    <property type="molecule type" value="Genomic_DNA"/>
</dbReference>
<organism evidence="1 2">
    <name type="scientific">Gossypium australe</name>
    <dbReference type="NCBI Taxonomy" id="47621"/>
    <lineage>
        <taxon>Eukaryota</taxon>
        <taxon>Viridiplantae</taxon>
        <taxon>Streptophyta</taxon>
        <taxon>Embryophyta</taxon>
        <taxon>Tracheophyta</taxon>
        <taxon>Spermatophyta</taxon>
        <taxon>Magnoliopsida</taxon>
        <taxon>eudicotyledons</taxon>
        <taxon>Gunneridae</taxon>
        <taxon>Pentapetalae</taxon>
        <taxon>rosids</taxon>
        <taxon>malvids</taxon>
        <taxon>Malvales</taxon>
        <taxon>Malvaceae</taxon>
        <taxon>Malvoideae</taxon>
        <taxon>Gossypium</taxon>
    </lineage>
</organism>
<dbReference type="Gene3D" id="2.40.70.10">
    <property type="entry name" value="Acid Proteases"/>
    <property type="match status" value="1"/>
</dbReference>
<gene>
    <name evidence="1" type="ORF">EPI10_015508</name>
</gene>
<name>A0A5B6VL41_9ROSI</name>
<dbReference type="CDD" id="cd00303">
    <property type="entry name" value="retropepsin_like"/>
    <property type="match status" value="1"/>
</dbReference>
<dbReference type="Proteomes" id="UP000325315">
    <property type="component" value="Unassembled WGS sequence"/>
</dbReference>